<feature type="region of interest" description="Disordered" evidence="3">
    <location>
        <begin position="1"/>
        <end position="68"/>
    </location>
</feature>
<dbReference type="InterPro" id="IPR027417">
    <property type="entry name" value="P-loop_NTPase"/>
</dbReference>
<protein>
    <recommendedName>
        <fullName evidence="4">G domain-containing protein</fullName>
    </recommendedName>
</protein>
<feature type="compositionally biased region" description="Basic residues" evidence="3">
    <location>
        <begin position="16"/>
        <end position="30"/>
    </location>
</feature>
<evidence type="ECO:0000256" key="1">
    <source>
        <dbReference type="ARBA" id="ARBA00022741"/>
    </source>
</evidence>
<dbReference type="InterPro" id="IPR006073">
    <property type="entry name" value="GTP-bd"/>
</dbReference>
<reference evidence="5" key="3">
    <citation type="submission" date="2025-09" db="UniProtKB">
        <authorList>
            <consortium name="Ensembl"/>
        </authorList>
    </citation>
    <scope>IDENTIFICATION</scope>
</reference>
<evidence type="ECO:0000259" key="4">
    <source>
        <dbReference type="Pfam" id="PF01926"/>
    </source>
</evidence>
<feature type="compositionally biased region" description="Polar residues" evidence="3">
    <location>
        <begin position="32"/>
        <end position="41"/>
    </location>
</feature>
<sequence length="542" mass="60986">MMKLRNKNEKPGKGSKGCKKPAKQNGKKATSKVPSASQFVHSNDHANREAEIKKRVEEMREKQQAAQEQERQKCRSIKSYCEDILRRQEEFECKEEVLQELNMFPQLDDKATTKAYYKEFRKVVEYSDVILEILDARDPLGCCCCCFQMEEAVLRAEGNEKLVLVLKKIDLVSKEVVKWLNYLRNELPTVAFKARTQHRVSFGAENLMRVLGNYCCLGEVRTHIHMGIGGLPNNGKSSLIKSLKRSHACSVGAIPGVTKLMQEIYLDKFIWLLDAPAIVPGPSSEVGTILLADPMTLVETILQCCNLEEISNYYLLSGYRTTEHFLMAVAHHLGKKRDLHSQEQAAKAVLADWVSGKISFYRPPPPTHTLPAHLSAEIIKEMTKVFDIEDTEQVNEDTMECLATGESDELLGDTDPLKMEIKLLHSPMMKIADAIENKATMYKIGDLTGYCTNPNRHQMGWAKLNVDHHPKKNSKVDVCPVDCCPVLQRIMEMDPLQQGQALASSLKNKNLQKRADKIPRELSDSMMSALHLSGNADGSVGD</sequence>
<accession>A0A2I3H7W8</accession>
<dbReference type="InParanoid" id="A0A2I3H7W8"/>
<dbReference type="STRING" id="61853.ENSNLEP00000039723"/>
<evidence type="ECO:0000256" key="2">
    <source>
        <dbReference type="ARBA" id="ARBA00023134"/>
    </source>
</evidence>
<keyword evidence="1" id="KW-0547">Nucleotide-binding</keyword>
<evidence type="ECO:0000313" key="6">
    <source>
        <dbReference type="Proteomes" id="UP000001073"/>
    </source>
</evidence>
<dbReference type="AlphaFoldDB" id="A0A2I3H7W8"/>
<dbReference type="GO" id="GO:0005730">
    <property type="term" value="C:nucleolus"/>
    <property type="evidence" value="ECO:0007669"/>
    <property type="project" value="TreeGrafter"/>
</dbReference>
<feature type="compositionally biased region" description="Basic and acidic residues" evidence="3">
    <location>
        <begin position="1"/>
        <end position="12"/>
    </location>
</feature>
<keyword evidence="6" id="KW-1185">Reference proteome</keyword>
<dbReference type="OMA" id="FKARTQH"/>
<dbReference type="GO" id="GO:0005525">
    <property type="term" value="F:GTP binding"/>
    <property type="evidence" value="ECO:0007669"/>
    <property type="project" value="UniProtKB-KW"/>
</dbReference>
<dbReference type="PRINTS" id="PR00326">
    <property type="entry name" value="GTP1OBG"/>
</dbReference>
<proteinExistence type="predicted"/>
<evidence type="ECO:0000256" key="3">
    <source>
        <dbReference type="SAM" id="MobiDB-lite"/>
    </source>
</evidence>
<dbReference type="Pfam" id="PF01926">
    <property type="entry name" value="MMR_HSR1"/>
    <property type="match status" value="1"/>
</dbReference>
<feature type="compositionally biased region" description="Basic and acidic residues" evidence="3">
    <location>
        <begin position="42"/>
        <end position="68"/>
    </location>
</feature>
<dbReference type="GeneTree" id="ENSGT00940000155877"/>
<feature type="domain" description="G" evidence="4">
    <location>
        <begin position="226"/>
        <end position="285"/>
    </location>
</feature>
<dbReference type="EMBL" id="ADFV01030896">
    <property type="status" value="NOT_ANNOTATED_CDS"/>
    <property type="molecule type" value="Genomic_DNA"/>
</dbReference>
<dbReference type="SUPFAM" id="SSF52540">
    <property type="entry name" value="P-loop containing nucleoside triphosphate hydrolases"/>
    <property type="match status" value="1"/>
</dbReference>
<dbReference type="Gene3D" id="3.40.50.300">
    <property type="entry name" value="P-loop containing nucleotide triphosphate hydrolases"/>
    <property type="match status" value="1"/>
</dbReference>
<evidence type="ECO:0000313" key="5">
    <source>
        <dbReference type="Ensembl" id="ENSNLEP00000039723.1"/>
    </source>
</evidence>
<dbReference type="InterPro" id="IPR050755">
    <property type="entry name" value="TRAFAC_YlqF/YawG_RiboMat"/>
</dbReference>
<organism evidence="5 6">
    <name type="scientific">Nomascus leucogenys</name>
    <name type="common">Northern white-cheeked gibbon</name>
    <name type="synonym">Hylobates leucogenys</name>
    <dbReference type="NCBI Taxonomy" id="61853"/>
    <lineage>
        <taxon>Eukaryota</taxon>
        <taxon>Metazoa</taxon>
        <taxon>Chordata</taxon>
        <taxon>Craniata</taxon>
        <taxon>Vertebrata</taxon>
        <taxon>Euteleostomi</taxon>
        <taxon>Mammalia</taxon>
        <taxon>Eutheria</taxon>
        <taxon>Euarchontoglires</taxon>
        <taxon>Primates</taxon>
        <taxon>Haplorrhini</taxon>
        <taxon>Catarrhini</taxon>
        <taxon>Hylobatidae</taxon>
        <taxon>Nomascus</taxon>
    </lineage>
</organism>
<name>A0A2I3H7W8_NOMLE</name>
<dbReference type="CDD" id="cd04178">
    <property type="entry name" value="Nucleostemin_like"/>
    <property type="match status" value="1"/>
</dbReference>
<keyword evidence="2" id="KW-0342">GTP-binding</keyword>
<reference evidence="5 6" key="1">
    <citation type="submission" date="2012-10" db="EMBL/GenBank/DDBJ databases">
        <authorList>
            <consortium name="Gibbon Genome Sequencing Consortium"/>
        </authorList>
    </citation>
    <scope>NUCLEOTIDE SEQUENCE [LARGE SCALE GENOMIC DNA]</scope>
</reference>
<reference evidence="5" key="2">
    <citation type="submission" date="2025-08" db="UniProtKB">
        <authorList>
            <consortium name="Ensembl"/>
        </authorList>
    </citation>
    <scope>IDENTIFICATION</scope>
</reference>
<dbReference type="PANTHER" id="PTHR11089">
    <property type="entry name" value="GTP-BINDING PROTEIN-RELATED"/>
    <property type="match status" value="1"/>
</dbReference>
<dbReference type="PANTHER" id="PTHR11089:SF33">
    <property type="entry name" value="GUANINE NUCLEOTIDE-BINDING PROTEIN-LIKE 3-LIKE PROTEIN"/>
    <property type="match status" value="1"/>
</dbReference>
<dbReference type="Proteomes" id="UP000001073">
    <property type="component" value="Chromosome 18"/>
</dbReference>
<dbReference type="Ensembl" id="ENSNLET00000057765.1">
    <property type="protein sequence ID" value="ENSNLEP00000039723.1"/>
    <property type="gene ID" value="ENSNLEG00000031593.1"/>
</dbReference>